<feature type="region of interest" description="Disordered" evidence="1">
    <location>
        <begin position="201"/>
        <end position="372"/>
    </location>
</feature>
<feature type="region of interest" description="Disordered" evidence="1">
    <location>
        <begin position="29"/>
        <end position="86"/>
    </location>
</feature>
<feature type="compositionally biased region" description="Polar residues" evidence="1">
    <location>
        <begin position="106"/>
        <end position="119"/>
    </location>
</feature>
<feature type="region of interest" description="Disordered" evidence="1">
    <location>
        <begin position="106"/>
        <end position="156"/>
    </location>
</feature>
<dbReference type="Proteomes" id="UP000503462">
    <property type="component" value="Chromosome 4"/>
</dbReference>
<feature type="compositionally biased region" description="Basic and acidic residues" evidence="1">
    <location>
        <begin position="135"/>
        <end position="156"/>
    </location>
</feature>
<feature type="compositionally biased region" description="Low complexity" evidence="1">
    <location>
        <begin position="265"/>
        <end position="278"/>
    </location>
</feature>
<sequence length="372" mass="39454">MSRNPFRKARNDDEVISPSNEFAAAGIFDLKSPTQEVQPKAKSTKKKKVVIKTPPRSPEEPTRRLSLGRPPSPIPQQDVESVDHNEEVQDAGDLLLDEALADARRNSGSNIYSPSSTPGEGQIPFNPFARTLATSEDKYAVQGQPDREEVGTRTRPAFDIDTFKNILLNGAAPPVVIRKHVAESEPANVSPSAMDAIASLSAVSPPDATPSYTSSSASDFGSRFPALDMEQPQRASGGEEEAYSSTATQSSPGARAPLDDYGNLAQSSYARPASRSAAGDGIRPDTLSPKAVVPPPPPATRRQAQNSSSSSRRRSSSVMSKSSVQSDSSSISQQPTDANNKAPPPPPSRRVGANRPATSESPLASPWSKSTA</sequence>
<name>A0A6H0Y0V3_9PEZI</name>
<dbReference type="AlphaFoldDB" id="A0A6H0Y0V3"/>
<gene>
    <name evidence="2" type="ORF">AMS68_006068</name>
</gene>
<evidence type="ECO:0000256" key="1">
    <source>
        <dbReference type="SAM" id="MobiDB-lite"/>
    </source>
</evidence>
<dbReference type="OrthoDB" id="428854at2759"/>
<protein>
    <submittedName>
        <fullName evidence="2">Uncharacterized protein</fullName>
    </submittedName>
</protein>
<organism evidence="2 3">
    <name type="scientific">Peltaster fructicola</name>
    <dbReference type="NCBI Taxonomy" id="286661"/>
    <lineage>
        <taxon>Eukaryota</taxon>
        <taxon>Fungi</taxon>
        <taxon>Dikarya</taxon>
        <taxon>Ascomycota</taxon>
        <taxon>Pezizomycotina</taxon>
        <taxon>Dothideomycetes</taxon>
        <taxon>Dothideomycetes incertae sedis</taxon>
        <taxon>Peltaster</taxon>
    </lineage>
</organism>
<feature type="compositionally biased region" description="Low complexity" evidence="1">
    <location>
        <begin position="301"/>
        <end position="334"/>
    </location>
</feature>
<evidence type="ECO:0000313" key="3">
    <source>
        <dbReference type="Proteomes" id="UP000503462"/>
    </source>
</evidence>
<dbReference type="EMBL" id="CP051142">
    <property type="protein sequence ID" value="QIX00551.1"/>
    <property type="molecule type" value="Genomic_DNA"/>
</dbReference>
<accession>A0A6H0Y0V3</accession>
<evidence type="ECO:0000313" key="2">
    <source>
        <dbReference type="EMBL" id="QIX00551.1"/>
    </source>
</evidence>
<reference evidence="2 3" key="1">
    <citation type="journal article" date="2016" name="Sci. Rep.">
        <title>Peltaster fructicola genome reveals evolution from an invasive phytopathogen to an ectophytic parasite.</title>
        <authorList>
            <person name="Xu C."/>
            <person name="Chen H."/>
            <person name="Gleason M.L."/>
            <person name="Xu J.R."/>
            <person name="Liu H."/>
            <person name="Zhang R."/>
            <person name="Sun G."/>
        </authorList>
    </citation>
    <scope>NUCLEOTIDE SEQUENCE [LARGE SCALE GENOMIC DNA]</scope>
    <source>
        <strain evidence="2 3">LNHT1506</strain>
    </source>
</reference>
<feature type="compositionally biased region" description="Polar residues" evidence="1">
    <location>
        <begin position="356"/>
        <end position="372"/>
    </location>
</feature>
<keyword evidence="3" id="KW-1185">Reference proteome</keyword>
<feature type="compositionally biased region" description="Polar residues" evidence="1">
    <location>
        <begin position="210"/>
        <end position="219"/>
    </location>
</feature>
<feature type="compositionally biased region" description="Polar residues" evidence="1">
    <location>
        <begin position="243"/>
        <end position="252"/>
    </location>
</feature>
<proteinExistence type="predicted"/>